<evidence type="ECO:0000259" key="2">
    <source>
        <dbReference type="Pfam" id="PF17667"/>
    </source>
</evidence>
<dbReference type="PANTHER" id="PTHR38248">
    <property type="entry name" value="FUNK1 6"/>
    <property type="match status" value="1"/>
</dbReference>
<dbReference type="OMA" id="WYFIISR"/>
<dbReference type="AlphaFoldDB" id="A0A1M2W254"/>
<sequence>MSDIDDVGRFCVYDAPMALNIDFTSTNGLDPRTARARNRRHFQDLRKSIVGPIPMDVFFERAVGKASSVSDRSVLLSATNAFKSVPYTANSPEEIYGPLIAALNKQTKYKSRCPGFVFENTARRSSHPKLPGYAKPHITCVSRRNVENVRRLSRRSRSELGYAELIIQVTPDAAHDLFTDPPPDLEVGHRASFDFIPPKDHQQGRQEAVAAFGLHVAFIVEIFARQHRNHCHSISMAGSRARLFRWDRAGCVISEAFDIRERPEYLCEFLWRFSQTSDSLRGHDCTVTPATSEEEILFKDAVKEYVRSQLEIDGEALDRAVRQHYSPGRAAAVKVHPHRRPLSQNNVWYFIISRPVITPLKLTGRGTRGYWAVETTTSRVVFLKDTWRVESNGGVEGDLLDHFNELGVRNVPAVVTYGDVPDYIPNEHENVTIWQTTYTAGSALKRWACRIAGQSISVTDVQRYRLVLGTVGYGISTIKGTEELLHATYDAFTAMRDARSKDSRIHRDISVGNIILVKEPGHEIRRGYLIDWEASNVIDAAGESMQPGRAGTWNFMSWRMLDRVHANSKHTFLDDMESLVHLVLYCALLYLPHALEKEALLQAYYEYFEDLGGVPPGPAHGGDLKYRTAHDRVLIRQAQFGSAPLAEWLTTMLEIQCPPGWRTEGYHFGDRWTPEHVDAFWSEFLRTHTLERDNRVVHDVTRAQHYDFDELSVTPPTAPSTPALAPTRKRAAAERDLLEGEPDSKRRRSVRLRNAAPPKPPSSHSRPAHPLWRALVGASVSSRSMNAHRNQQLRVWGLRNLAQELDAP</sequence>
<dbReference type="InterPro" id="IPR040976">
    <property type="entry name" value="Pkinase_fungal"/>
</dbReference>
<feature type="domain" description="Fungal-type protein kinase" evidence="2">
    <location>
        <begin position="220"/>
        <end position="585"/>
    </location>
</feature>
<dbReference type="OrthoDB" id="3265188at2759"/>
<reference evidence="3 4" key="1">
    <citation type="submission" date="2016-10" db="EMBL/GenBank/DDBJ databases">
        <title>Genome sequence of the basidiomycete white-rot fungus Trametes pubescens.</title>
        <authorList>
            <person name="Makela M.R."/>
            <person name="Granchi Z."/>
            <person name="Peng M."/>
            <person name="De Vries R.P."/>
            <person name="Grigoriev I."/>
            <person name="Riley R."/>
            <person name="Hilden K."/>
        </authorList>
    </citation>
    <scope>NUCLEOTIDE SEQUENCE [LARGE SCALE GENOMIC DNA]</scope>
    <source>
        <strain evidence="3 4">FBCC735</strain>
    </source>
</reference>
<gene>
    <name evidence="3" type="ORF">TRAPUB_9612</name>
</gene>
<name>A0A1M2W254_TRAPU</name>
<dbReference type="PANTHER" id="PTHR38248:SF2">
    <property type="entry name" value="FUNK1 11"/>
    <property type="match status" value="1"/>
</dbReference>
<dbReference type="SUPFAM" id="SSF56112">
    <property type="entry name" value="Protein kinase-like (PK-like)"/>
    <property type="match status" value="1"/>
</dbReference>
<dbReference type="Pfam" id="PF17667">
    <property type="entry name" value="Pkinase_fungal"/>
    <property type="match status" value="1"/>
</dbReference>
<dbReference type="Gene3D" id="1.10.510.10">
    <property type="entry name" value="Transferase(Phosphotransferase) domain 1"/>
    <property type="match status" value="1"/>
</dbReference>
<accession>A0A1M2W254</accession>
<feature type="compositionally biased region" description="Basic and acidic residues" evidence="1">
    <location>
        <begin position="731"/>
        <end position="744"/>
    </location>
</feature>
<evidence type="ECO:0000313" key="3">
    <source>
        <dbReference type="EMBL" id="OJT13842.1"/>
    </source>
</evidence>
<proteinExistence type="predicted"/>
<evidence type="ECO:0000256" key="1">
    <source>
        <dbReference type="SAM" id="MobiDB-lite"/>
    </source>
</evidence>
<feature type="region of interest" description="Disordered" evidence="1">
    <location>
        <begin position="711"/>
        <end position="770"/>
    </location>
</feature>
<dbReference type="EMBL" id="MNAD01000356">
    <property type="protein sequence ID" value="OJT13842.1"/>
    <property type="molecule type" value="Genomic_DNA"/>
</dbReference>
<protein>
    <recommendedName>
        <fullName evidence="2">Fungal-type protein kinase domain-containing protein</fullName>
    </recommendedName>
</protein>
<dbReference type="InterPro" id="IPR011009">
    <property type="entry name" value="Kinase-like_dom_sf"/>
</dbReference>
<dbReference type="Proteomes" id="UP000184267">
    <property type="component" value="Unassembled WGS sequence"/>
</dbReference>
<organism evidence="3 4">
    <name type="scientific">Trametes pubescens</name>
    <name type="common">White-rot fungus</name>
    <dbReference type="NCBI Taxonomy" id="154538"/>
    <lineage>
        <taxon>Eukaryota</taxon>
        <taxon>Fungi</taxon>
        <taxon>Dikarya</taxon>
        <taxon>Basidiomycota</taxon>
        <taxon>Agaricomycotina</taxon>
        <taxon>Agaricomycetes</taxon>
        <taxon>Polyporales</taxon>
        <taxon>Polyporaceae</taxon>
        <taxon>Trametes</taxon>
    </lineage>
</organism>
<comment type="caution">
    <text evidence="3">The sequence shown here is derived from an EMBL/GenBank/DDBJ whole genome shotgun (WGS) entry which is preliminary data.</text>
</comment>
<evidence type="ECO:0000313" key="4">
    <source>
        <dbReference type="Proteomes" id="UP000184267"/>
    </source>
</evidence>
<keyword evidence="4" id="KW-1185">Reference proteome</keyword>